<protein>
    <recommendedName>
        <fullName evidence="1">Aspartyl/glutamyl-tRNA(Asn/Gln) amidotransferase subunit C</fullName>
        <shortName evidence="1">Asp/Glu-ADT subunit C</shortName>
        <ecNumber evidence="1">6.3.5.-</ecNumber>
    </recommendedName>
</protein>
<gene>
    <name evidence="1" type="primary">gatC</name>
    <name evidence="3" type="ORF">SY89_01945</name>
</gene>
<feature type="region of interest" description="Disordered" evidence="2">
    <location>
        <begin position="73"/>
        <end position="95"/>
    </location>
</feature>
<proteinExistence type="inferred from homology"/>
<evidence type="ECO:0000313" key="3">
    <source>
        <dbReference type="EMBL" id="KPN31202.1"/>
    </source>
</evidence>
<sequence>MSDGDEPAVTGEEVRNVADLARVDLNDEEVETFAEQFEAVLADFETLDEVPEIESEPDLVNVMRADEVEAGLTQEEALSNASETEDGYFKGPRVS</sequence>
<evidence type="ECO:0000256" key="1">
    <source>
        <dbReference type="HAMAP-Rule" id="MF_00122"/>
    </source>
</evidence>
<dbReference type="HAMAP" id="MF_00122">
    <property type="entry name" value="GatC"/>
    <property type="match status" value="1"/>
</dbReference>
<keyword evidence="1" id="KW-0067">ATP-binding</keyword>
<dbReference type="OrthoDB" id="15210at2157"/>
<comment type="catalytic activity">
    <reaction evidence="1">
        <text>L-aspartyl-tRNA(Asn) + L-glutamine + ATP + H2O = L-asparaginyl-tRNA(Asn) + L-glutamate + ADP + phosphate + 2 H(+)</text>
        <dbReference type="Rhea" id="RHEA:14513"/>
        <dbReference type="Rhea" id="RHEA-COMP:9674"/>
        <dbReference type="Rhea" id="RHEA-COMP:9677"/>
        <dbReference type="ChEBI" id="CHEBI:15377"/>
        <dbReference type="ChEBI" id="CHEBI:15378"/>
        <dbReference type="ChEBI" id="CHEBI:29985"/>
        <dbReference type="ChEBI" id="CHEBI:30616"/>
        <dbReference type="ChEBI" id="CHEBI:43474"/>
        <dbReference type="ChEBI" id="CHEBI:58359"/>
        <dbReference type="ChEBI" id="CHEBI:78515"/>
        <dbReference type="ChEBI" id="CHEBI:78516"/>
        <dbReference type="ChEBI" id="CHEBI:456216"/>
    </reaction>
</comment>
<dbReference type="PATRIC" id="fig|699431.3.peg.1996"/>
<evidence type="ECO:0000313" key="4">
    <source>
        <dbReference type="Proteomes" id="UP000050535"/>
    </source>
</evidence>
<dbReference type="GO" id="GO:0016740">
    <property type="term" value="F:transferase activity"/>
    <property type="evidence" value="ECO:0007669"/>
    <property type="project" value="UniProtKB-KW"/>
</dbReference>
<dbReference type="Gene3D" id="1.10.20.60">
    <property type="entry name" value="Glu-tRNAGln amidotransferase C subunit, N-terminal domain"/>
    <property type="match status" value="1"/>
</dbReference>
<dbReference type="GO" id="GO:0005524">
    <property type="term" value="F:ATP binding"/>
    <property type="evidence" value="ECO:0007669"/>
    <property type="project" value="UniProtKB-KW"/>
</dbReference>
<dbReference type="Proteomes" id="UP000050535">
    <property type="component" value="Unassembled WGS sequence"/>
</dbReference>
<dbReference type="PANTHER" id="PTHR15004:SF0">
    <property type="entry name" value="GLUTAMYL-TRNA(GLN) AMIDOTRANSFERASE SUBUNIT C, MITOCHONDRIAL"/>
    <property type="match status" value="1"/>
</dbReference>
<name>A0A0P7FVX6_9EURY</name>
<dbReference type="AlphaFoldDB" id="A0A0P7FVX6"/>
<evidence type="ECO:0000256" key="2">
    <source>
        <dbReference type="SAM" id="MobiDB-lite"/>
    </source>
</evidence>
<keyword evidence="3" id="KW-0808">Transferase</keyword>
<organism evidence="3 4">
    <name type="scientific">Halolamina pelagica</name>
    <dbReference type="NCBI Taxonomy" id="699431"/>
    <lineage>
        <taxon>Archaea</taxon>
        <taxon>Methanobacteriati</taxon>
        <taxon>Methanobacteriota</taxon>
        <taxon>Stenosarchaea group</taxon>
        <taxon>Halobacteria</taxon>
        <taxon>Halobacteriales</taxon>
        <taxon>Haloferacaceae</taxon>
    </lineage>
</organism>
<dbReference type="RefSeq" id="WP_054583907.1">
    <property type="nucleotide sequence ID" value="NZ_LGUC01000001.1"/>
</dbReference>
<keyword evidence="4" id="KW-1185">Reference proteome</keyword>
<dbReference type="GO" id="GO:0006450">
    <property type="term" value="P:regulation of translational fidelity"/>
    <property type="evidence" value="ECO:0007669"/>
    <property type="project" value="InterPro"/>
</dbReference>
<comment type="function">
    <text evidence="1">Allows the formation of correctly charged Asn-tRNA(Asn) or Gln-tRNA(Gln) through the transamidation of misacylated Asp-tRNA(Asn) or Glu-tRNA(Gln) in organisms which lack either or both of asparaginyl-tRNA or glutaminyl-tRNA synthetases. The reaction takes place in the presence of glutamine and ATP through an activated phospho-Asp-tRNA(Asn) or phospho-Glu-tRNA(Gln).</text>
</comment>
<keyword evidence="1" id="KW-0436">Ligase</keyword>
<keyword evidence="1" id="KW-0547">Nucleotide-binding</keyword>
<accession>A0A0P7FVX6</accession>
<dbReference type="Pfam" id="PF02686">
    <property type="entry name" value="GatC"/>
    <property type="match status" value="1"/>
</dbReference>
<comment type="catalytic activity">
    <reaction evidence="1">
        <text>L-glutamyl-tRNA(Gln) + L-glutamine + ATP + H2O = L-glutaminyl-tRNA(Gln) + L-glutamate + ADP + phosphate + H(+)</text>
        <dbReference type="Rhea" id="RHEA:17521"/>
        <dbReference type="Rhea" id="RHEA-COMP:9681"/>
        <dbReference type="Rhea" id="RHEA-COMP:9684"/>
        <dbReference type="ChEBI" id="CHEBI:15377"/>
        <dbReference type="ChEBI" id="CHEBI:15378"/>
        <dbReference type="ChEBI" id="CHEBI:29985"/>
        <dbReference type="ChEBI" id="CHEBI:30616"/>
        <dbReference type="ChEBI" id="CHEBI:43474"/>
        <dbReference type="ChEBI" id="CHEBI:58359"/>
        <dbReference type="ChEBI" id="CHEBI:78520"/>
        <dbReference type="ChEBI" id="CHEBI:78521"/>
        <dbReference type="ChEBI" id="CHEBI:456216"/>
    </reaction>
</comment>
<dbReference type="NCBIfam" id="TIGR00135">
    <property type="entry name" value="gatC"/>
    <property type="match status" value="1"/>
</dbReference>
<dbReference type="EMBL" id="LGUC01000001">
    <property type="protein sequence ID" value="KPN31202.1"/>
    <property type="molecule type" value="Genomic_DNA"/>
</dbReference>
<dbReference type="SUPFAM" id="SSF141000">
    <property type="entry name" value="Glu-tRNAGln amidotransferase C subunit"/>
    <property type="match status" value="1"/>
</dbReference>
<dbReference type="GO" id="GO:0070681">
    <property type="term" value="P:glutaminyl-tRNAGln biosynthesis via transamidation"/>
    <property type="evidence" value="ECO:0007669"/>
    <property type="project" value="TreeGrafter"/>
</dbReference>
<dbReference type="STRING" id="699431.SY89_01945"/>
<reference evidence="4" key="1">
    <citation type="submission" date="2013-11" db="EMBL/GenBank/DDBJ databases">
        <authorList>
            <person name="Hoang H.T."/>
            <person name="Killian M.L."/>
            <person name="Madson D.M."/>
            <person name="Arruda P.H.E."/>
            <person name="Sun D."/>
            <person name="Schwartz K.J."/>
            <person name="Yoon K."/>
        </authorList>
    </citation>
    <scope>NUCLEOTIDE SEQUENCE [LARGE SCALE GENOMIC DNA]</scope>
    <source>
        <strain evidence="4">CDK2</strain>
    </source>
</reference>
<comment type="similarity">
    <text evidence="1">Belongs to the GatC family.</text>
</comment>
<dbReference type="GO" id="GO:0050567">
    <property type="term" value="F:glutaminyl-tRNA synthase (glutamine-hydrolyzing) activity"/>
    <property type="evidence" value="ECO:0007669"/>
    <property type="project" value="UniProtKB-UniRule"/>
</dbReference>
<dbReference type="InterPro" id="IPR003837">
    <property type="entry name" value="GatC"/>
</dbReference>
<comment type="caution">
    <text evidence="3">The sequence shown here is derived from an EMBL/GenBank/DDBJ whole genome shotgun (WGS) entry which is preliminary data.</text>
</comment>
<dbReference type="PANTHER" id="PTHR15004">
    <property type="entry name" value="GLUTAMYL-TRNA(GLN) AMIDOTRANSFERASE SUBUNIT C, MITOCHONDRIAL"/>
    <property type="match status" value="1"/>
</dbReference>
<comment type="subunit">
    <text evidence="1">Heterotrimer of A, B and C subunits.</text>
</comment>
<dbReference type="EC" id="6.3.5.-" evidence="1"/>
<dbReference type="GO" id="GO:0050566">
    <property type="term" value="F:asparaginyl-tRNA synthase (glutamine-hydrolyzing) activity"/>
    <property type="evidence" value="ECO:0007669"/>
    <property type="project" value="RHEA"/>
</dbReference>
<dbReference type="InterPro" id="IPR036113">
    <property type="entry name" value="Asp/Glu-ADT_sf_sub_c"/>
</dbReference>
<keyword evidence="1" id="KW-0648">Protein biosynthesis</keyword>
<dbReference type="GO" id="GO:0006412">
    <property type="term" value="P:translation"/>
    <property type="evidence" value="ECO:0007669"/>
    <property type="project" value="UniProtKB-UniRule"/>
</dbReference>